<protein>
    <recommendedName>
        <fullName evidence="14">tRNA carboxymethyluridine synthase</fullName>
        <ecNumber evidence="14">2.3.1.311</ecNumber>
    </recommendedName>
</protein>
<evidence type="ECO:0000256" key="9">
    <source>
        <dbReference type="ARBA" id="ARBA00022723"/>
    </source>
</evidence>
<evidence type="ECO:0000256" key="13">
    <source>
        <dbReference type="ARBA" id="ARBA00023315"/>
    </source>
</evidence>
<dbReference type="InterPro" id="IPR058240">
    <property type="entry name" value="rSAM_sf"/>
</dbReference>
<evidence type="ECO:0000256" key="8">
    <source>
        <dbReference type="ARBA" id="ARBA00022694"/>
    </source>
</evidence>
<evidence type="ECO:0000256" key="7">
    <source>
        <dbReference type="ARBA" id="ARBA00022691"/>
    </source>
</evidence>
<evidence type="ECO:0000259" key="16">
    <source>
        <dbReference type="PROSITE" id="PS51918"/>
    </source>
</evidence>
<sequence length="523" mass="59944">MTFPDNFPKPQGIFFKAGLDILIGLKNCKSADKLIKEVSSQYKINTVPYWVIKWVYDHQDKIRLSSDLLNLIKIKRVRSLSGIVPVSVFTKPHPCPGNCIFCPNETGVPKSYLDNEPGIMRAQRNNFDPSEQFFSRLSQLNFSGHETNKVDLIIQGGTFSNIPNEYREQFIAACFARANSWPSKLAPNDIYDLVKEQRKNEKAKIRIIGITIETRPDWINEKEIIFLRKLGVTRVELGVQNISDRILSLNNRTHTTNDIINATKLLKDSGLKICYHLMPGLYGSNLNEDLINIKKVFNDPRFKPDYLKIYPCVVLKNTKLFELYEKQKYEPLTDHDLIELLIEVKKIVPEYVRIQRLGRDIPANSIVAGCKTSNIREVVSKKVRCKCIRCREIRDNPSSQGLTLKTIIYRASGGTEYFLQYIDQNNRLYAMLRLRIPSYPFIAALKKAAIVRELHTYGAVTNFSKKGSVQHRGLGGCLLDEAELLTKNLGIDKVAVISGIGVRDYYRKKGYRLKNTYMIKKLK</sequence>
<dbReference type="NCBIfam" id="TIGR01211">
    <property type="entry name" value="ELP3"/>
    <property type="match status" value="1"/>
</dbReference>
<dbReference type="InterPro" id="IPR039661">
    <property type="entry name" value="ELP3"/>
</dbReference>
<dbReference type="PATRIC" id="fig|1618345.3.peg.72"/>
<name>A0A0G0Q0Q1_UNCC2</name>
<keyword evidence="12" id="KW-0411">Iron-sulfur</keyword>
<dbReference type="SFLD" id="SFLDG01086">
    <property type="entry name" value="elongater_protein-like"/>
    <property type="match status" value="1"/>
</dbReference>
<dbReference type="InterPro" id="IPR007197">
    <property type="entry name" value="rSAM"/>
</dbReference>
<accession>A0A0G0Q0Q1</accession>
<evidence type="ECO:0000256" key="14">
    <source>
        <dbReference type="ARBA" id="ARBA00044771"/>
    </source>
</evidence>
<dbReference type="InterPro" id="IPR023404">
    <property type="entry name" value="rSAM_horseshoe"/>
</dbReference>
<dbReference type="InterPro" id="IPR016181">
    <property type="entry name" value="Acyl_CoA_acyltransferase"/>
</dbReference>
<evidence type="ECO:0000256" key="5">
    <source>
        <dbReference type="ARBA" id="ARBA00022555"/>
    </source>
</evidence>
<dbReference type="GO" id="GO:0106261">
    <property type="term" value="F:tRNA uridine(34) acetyltransferase activity"/>
    <property type="evidence" value="ECO:0007669"/>
    <property type="project" value="UniProtKB-EC"/>
</dbReference>
<keyword evidence="6 17" id="KW-0808">Transferase</keyword>
<keyword evidence="7" id="KW-0949">S-adenosyl-L-methionine</keyword>
<evidence type="ECO:0000256" key="3">
    <source>
        <dbReference type="ARBA" id="ARBA00005494"/>
    </source>
</evidence>
<dbReference type="SUPFAM" id="SSF55729">
    <property type="entry name" value="Acyl-CoA N-acyltransferases (Nat)"/>
    <property type="match status" value="1"/>
</dbReference>
<dbReference type="GO" id="GO:0005737">
    <property type="term" value="C:cytoplasm"/>
    <property type="evidence" value="ECO:0007669"/>
    <property type="project" value="TreeGrafter"/>
</dbReference>
<evidence type="ECO:0000256" key="6">
    <source>
        <dbReference type="ARBA" id="ARBA00022679"/>
    </source>
</evidence>
<evidence type="ECO:0000256" key="1">
    <source>
        <dbReference type="ARBA" id="ARBA00001966"/>
    </source>
</evidence>
<dbReference type="GO" id="GO:0046872">
    <property type="term" value="F:metal ion binding"/>
    <property type="evidence" value="ECO:0007669"/>
    <property type="project" value="UniProtKB-KW"/>
</dbReference>
<dbReference type="PANTHER" id="PTHR11135">
    <property type="entry name" value="HISTONE ACETYLTRANSFERASE-RELATED"/>
    <property type="match status" value="1"/>
</dbReference>
<comment type="catalytic activity">
    <reaction evidence="15">
        <text>uridine(34) in tRNA + acetyl-CoA + S-adenosyl-L-methionine + H2O = 5-(carboxymethyl)uridine(34) in tRNA + 5'-deoxyadenosine + L-methionine + CoA + 2 H(+)</text>
        <dbReference type="Rhea" id="RHEA:61020"/>
        <dbReference type="Rhea" id="RHEA-COMP:10407"/>
        <dbReference type="Rhea" id="RHEA-COMP:11727"/>
        <dbReference type="ChEBI" id="CHEBI:15377"/>
        <dbReference type="ChEBI" id="CHEBI:15378"/>
        <dbReference type="ChEBI" id="CHEBI:17319"/>
        <dbReference type="ChEBI" id="CHEBI:57287"/>
        <dbReference type="ChEBI" id="CHEBI:57288"/>
        <dbReference type="ChEBI" id="CHEBI:57844"/>
        <dbReference type="ChEBI" id="CHEBI:59789"/>
        <dbReference type="ChEBI" id="CHEBI:65315"/>
        <dbReference type="ChEBI" id="CHEBI:74882"/>
        <dbReference type="EC" id="2.3.1.311"/>
    </reaction>
    <physiologicalReaction direction="left-to-right" evidence="15">
        <dbReference type="Rhea" id="RHEA:61021"/>
    </physiologicalReaction>
</comment>
<evidence type="ECO:0000313" key="17">
    <source>
        <dbReference type="EMBL" id="KKQ95241.1"/>
    </source>
</evidence>
<dbReference type="GO" id="GO:0051539">
    <property type="term" value="F:4 iron, 4 sulfur cluster binding"/>
    <property type="evidence" value="ECO:0007669"/>
    <property type="project" value="UniProtKB-KW"/>
</dbReference>
<dbReference type="PANTHER" id="PTHR11135:SF0">
    <property type="entry name" value="ELONGATOR COMPLEX PROTEIN 3"/>
    <property type="match status" value="1"/>
</dbReference>
<keyword evidence="4" id="KW-0004">4Fe-4S</keyword>
<keyword evidence="11" id="KW-0408">Iron</keyword>
<keyword evidence="10" id="KW-0694">RNA-binding</keyword>
<dbReference type="AlphaFoldDB" id="A0A0G0Q0Q1"/>
<dbReference type="SUPFAM" id="SSF102114">
    <property type="entry name" value="Radical SAM enzymes"/>
    <property type="match status" value="1"/>
</dbReference>
<keyword evidence="8" id="KW-0819">tRNA processing</keyword>
<dbReference type="Gene3D" id="3.80.30.20">
    <property type="entry name" value="tm_1862 like domain"/>
    <property type="match status" value="1"/>
</dbReference>
<evidence type="ECO:0000256" key="11">
    <source>
        <dbReference type="ARBA" id="ARBA00023004"/>
    </source>
</evidence>
<dbReference type="SFLD" id="SFLDS00029">
    <property type="entry name" value="Radical_SAM"/>
    <property type="match status" value="1"/>
</dbReference>
<dbReference type="GO" id="GO:0000049">
    <property type="term" value="F:tRNA binding"/>
    <property type="evidence" value="ECO:0007669"/>
    <property type="project" value="UniProtKB-KW"/>
</dbReference>
<dbReference type="EMBL" id="LBVV01000002">
    <property type="protein sequence ID" value="KKQ95241.1"/>
    <property type="molecule type" value="Genomic_DNA"/>
</dbReference>
<keyword evidence="13" id="KW-0012">Acyltransferase</keyword>
<keyword evidence="5" id="KW-0820">tRNA-binding</keyword>
<evidence type="ECO:0000313" key="18">
    <source>
        <dbReference type="Proteomes" id="UP000034207"/>
    </source>
</evidence>
<dbReference type="Pfam" id="PF04055">
    <property type="entry name" value="Radical_SAM"/>
    <property type="match status" value="1"/>
</dbReference>
<dbReference type="InterPro" id="IPR032432">
    <property type="entry name" value="Radical_SAM_C"/>
</dbReference>
<proteinExistence type="inferred from homology"/>
<comment type="cofactor">
    <cofactor evidence="1">
        <name>[4Fe-4S] cluster</name>
        <dbReference type="ChEBI" id="CHEBI:49883"/>
    </cofactor>
</comment>
<dbReference type="GO" id="GO:0002926">
    <property type="term" value="P:tRNA wobble base 5-methoxycarbonylmethyl-2-thiouridinylation"/>
    <property type="evidence" value="ECO:0007669"/>
    <property type="project" value="TreeGrafter"/>
</dbReference>
<reference evidence="17" key="1">
    <citation type="journal article" date="2015" name="Nature">
        <title>rRNA introns, odd ribosomes, and small enigmatic genomes across a large radiation of phyla.</title>
        <authorList>
            <person name="Brown C.T."/>
            <person name="Hug L.A."/>
            <person name="Thomas B.C."/>
            <person name="Sharon I."/>
            <person name="Castelle C.J."/>
            <person name="Singh A."/>
            <person name="Wilkins M.J."/>
            <person name="Williams K.H."/>
            <person name="Banfield J.F."/>
        </authorList>
    </citation>
    <scope>NUCLEOTIDE SEQUENCE [LARGE SCALE GENOMIC DNA]</scope>
</reference>
<dbReference type="Proteomes" id="UP000034207">
    <property type="component" value="Unassembled WGS sequence"/>
</dbReference>
<evidence type="ECO:0000256" key="12">
    <source>
        <dbReference type="ARBA" id="ARBA00023014"/>
    </source>
</evidence>
<dbReference type="CDD" id="cd01335">
    <property type="entry name" value="Radical_SAM"/>
    <property type="match status" value="1"/>
</dbReference>
<evidence type="ECO:0000256" key="4">
    <source>
        <dbReference type="ARBA" id="ARBA00022485"/>
    </source>
</evidence>
<evidence type="ECO:0000256" key="10">
    <source>
        <dbReference type="ARBA" id="ARBA00022884"/>
    </source>
</evidence>
<organism evidence="17 18">
    <name type="scientific">candidate division CPR2 bacterium GW2011_GWC2_39_10</name>
    <dbReference type="NCBI Taxonomy" id="1618345"/>
    <lineage>
        <taxon>Bacteria</taxon>
        <taxon>Bacteria division CPR2</taxon>
    </lineage>
</organism>
<evidence type="ECO:0000256" key="15">
    <source>
        <dbReference type="ARBA" id="ARBA00047372"/>
    </source>
</evidence>
<dbReference type="SMART" id="SM00729">
    <property type="entry name" value="Elp3"/>
    <property type="match status" value="1"/>
</dbReference>
<dbReference type="Gene3D" id="3.40.630.30">
    <property type="match status" value="1"/>
</dbReference>
<dbReference type="Pfam" id="PF16199">
    <property type="entry name" value="Radical_SAM_C"/>
    <property type="match status" value="1"/>
</dbReference>
<feature type="domain" description="Radical SAM core" evidence="16">
    <location>
        <begin position="78"/>
        <end position="350"/>
    </location>
</feature>
<gene>
    <name evidence="17" type="ORF">UT18_C0002G0018</name>
</gene>
<dbReference type="STRING" id="1618345.UT18_C0002G0018"/>
<evidence type="ECO:0000256" key="2">
    <source>
        <dbReference type="ARBA" id="ARBA00005217"/>
    </source>
</evidence>
<comment type="similarity">
    <text evidence="3">Belongs to the ELP3 family.</text>
</comment>
<comment type="pathway">
    <text evidence="2">tRNA modification.</text>
</comment>
<dbReference type="PROSITE" id="PS51918">
    <property type="entry name" value="RADICAL_SAM"/>
    <property type="match status" value="1"/>
</dbReference>
<keyword evidence="9" id="KW-0479">Metal-binding</keyword>
<dbReference type="SFLD" id="SFLDF00344">
    <property type="entry name" value="ELP3-like"/>
    <property type="match status" value="1"/>
</dbReference>
<dbReference type="EC" id="2.3.1.311" evidence="14"/>
<comment type="caution">
    <text evidence="17">The sequence shown here is derived from an EMBL/GenBank/DDBJ whole genome shotgun (WGS) entry which is preliminary data.</text>
</comment>
<dbReference type="InterPro" id="IPR006638">
    <property type="entry name" value="Elp3/MiaA/NifB-like_rSAM"/>
</dbReference>
<dbReference type="InterPro" id="IPR034687">
    <property type="entry name" value="ELP3-like"/>
</dbReference>